<dbReference type="OrthoDB" id="9982149at2"/>
<dbReference type="Proteomes" id="UP000319732">
    <property type="component" value="Unassembled WGS sequence"/>
</dbReference>
<keyword evidence="2" id="KW-1185">Reference proteome</keyword>
<reference evidence="1 2" key="1">
    <citation type="submission" date="2019-06" db="EMBL/GenBank/DDBJ databases">
        <title>Whole genome sequence for Cellvibrionaceae sp. R142.</title>
        <authorList>
            <person name="Wang G."/>
        </authorList>
    </citation>
    <scope>NUCLEOTIDE SEQUENCE [LARGE SCALE GENOMIC DNA]</scope>
    <source>
        <strain evidence="1 2">R142</strain>
    </source>
</reference>
<protein>
    <submittedName>
        <fullName evidence="1">Uncharacterized protein</fullName>
    </submittedName>
</protein>
<dbReference type="AlphaFoldDB" id="A0A545TNF5"/>
<dbReference type="RefSeq" id="WP_142904554.1">
    <property type="nucleotide sequence ID" value="NZ_ML660093.1"/>
</dbReference>
<evidence type="ECO:0000313" key="1">
    <source>
        <dbReference type="EMBL" id="TQV78736.1"/>
    </source>
</evidence>
<sequence>MKKLGNKNIEDKVKALAGQTLIALGLGLSLLLPSGAVVAEVKSGSLSNMAGVLSDLKEVGGGDGVVVLPREVSEKLDIKTIPTPTSAGIRIGTYWDCYNHSSGHEICRIKLVACTDDQSFCVEV</sequence>
<comment type="caution">
    <text evidence="1">The sequence shown here is derived from an EMBL/GenBank/DDBJ whole genome shotgun (WGS) entry which is preliminary data.</text>
</comment>
<gene>
    <name evidence="1" type="ORF">FKG94_11980</name>
</gene>
<organism evidence="1 2">
    <name type="scientific">Exilibacterium tricleocarpae</name>
    <dbReference type="NCBI Taxonomy" id="2591008"/>
    <lineage>
        <taxon>Bacteria</taxon>
        <taxon>Pseudomonadati</taxon>
        <taxon>Pseudomonadota</taxon>
        <taxon>Gammaproteobacteria</taxon>
        <taxon>Cellvibrionales</taxon>
        <taxon>Cellvibrionaceae</taxon>
        <taxon>Exilibacterium</taxon>
    </lineage>
</organism>
<accession>A0A545TNF5</accession>
<proteinExistence type="predicted"/>
<name>A0A545TNF5_9GAMM</name>
<evidence type="ECO:0000313" key="2">
    <source>
        <dbReference type="Proteomes" id="UP000319732"/>
    </source>
</evidence>
<dbReference type="EMBL" id="VHSG01000012">
    <property type="protein sequence ID" value="TQV78736.1"/>
    <property type="molecule type" value="Genomic_DNA"/>
</dbReference>